<keyword evidence="3 5" id="KW-1133">Transmembrane helix</keyword>
<comment type="caution">
    <text evidence="7">The sequence shown here is derived from an EMBL/GenBank/DDBJ whole genome shotgun (WGS) entry which is preliminary data.</text>
</comment>
<feature type="non-terminal residue" evidence="7">
    <location>
        <position position="339"/>
    </location>
</feature>
<dbReference type="GO" id="GO:0016020">
    <property type="term" value="C:membrane"/>
    <property type="evidence" value="ECO:0007669"/>
    <property type="project" value="UniProtKB-SubCell"/>
</dbReference>
<dbReference type="Pfam" id="PF04932">
    <property type="entry name" value="Wzy_C"/>
    <property type="match status" value="1"/>
</dbReference>
<evidence type="ECO:0000256" key="1">
    <source>
        <dbReference type="ARBA" id="ARBA00004141"/>
    </source>
</evidence>
<dbReference type="InterPro" id="IPR051533">
    <property type="entry name" value="WaaL-like"/>
</dbReference>
<proteinExistence type="predicted"/>
<dbReference type="AlphaFoldDB" id="A0A0F8YYT2"/>
<feature type="transmembrane region" description="Helical" evidence="5">
    <location>
        <begin position="103"/>
        <end position="125"/>
    </location>
</feature>
<name>A0A0F8YYT2_9ZZZZ</name>
<dbReference type="EMBL" id="LAZR01054220">
    <property type="protein sequence ID" value="KKK79020.1"/>
    <property type="molecule type" value="Genomic_DNA"/>
</dbReference>
<protein>
    <recommendedName>
        <fullName evidence="6">O-antigen ligase-related domain-containing protein</fullName>
    </recommendedName>
</protein>
<accession>A0A0F8YYT2</accession>
<evidence type="ECO:0000256" key="2">
    <source>
        <dbReference type="ARBA" id="ARBA00022692"/>
    </source>
</evidence>
<evidence type="ECO:0000259" key="6">
    <source>
        <dbReference type="Pfam" id="PF04932"/>
    </source>
</evidence>
<reference evidence="7" key="1">
    <citation type="journal article" date="2015" name="Nature">
        <title>Complex archaea that bridge the gap between prokaryotes and eukaryotes.</title>
        <authorList>
            <person name="Spang A."/>
            <person name="Saw J.H."/>
            <person name="Jorgensen S.L."/>
            <person name="Zaremba-Niedzwiedzka K."/>
            <person name="Martijn J."/>
            <person name="Lind A.E."/>
            <person name="van Eijk R."/>
            <person name="Schleper C."/>
            <person name="Guy L."/>
            <person name="Ettema T.J."/>
        </authorList>
    </citation>
    <scope>NUCLEOTIDE SEQUENCE</scope>
</reference>
<feature type="transmembrane region" description="Helical" evidence="5">
    <location>
        <begin position="297"/>
        <end position="317"/>
    </location>
</feature>
<evidence type="ECO:0000256" key="3">
    <source>
        <dbReference type="ARBA" id="ARBA00022989"/>
    </source>
</evidence>
<feature type="transmembrane region" description="Helical" evidence="5">
    <location>
        <begin position="73"/>
        <end position="91"/>
    </location>
</feature>
<dbReference type="PANTHER" id="PTHR37422">
    <property type="entry name" value="TEICHURONIC ACID BIOSYNTHESIS PROTEIN TUAE"/>
    <property type="match status" value="1"/>
</dbReference>
<organism evidence="7">
    <name type="scientific">marine sediment metagenome</name>
    <dbReference type="NCBI Taxonomy" id="412755"/>
    <lineage>
        <taxon>unclassified sequences</taxon>
        <taxon>metagenomes</taxon>
        <taxon>ecological metagenomes</taxon>
    </lineage>
</organism>
<evidence type="ECO:0000256" key="5">
    <source>
        <dbReference type="SAM" id="Phobius"/>
    </source>
</evidence>
<dbReference type="PANTHER" id="PTHR37422:SF13">
    <property type="entry name" value="LIPOPOLYSACCHARIDE BIOSYNTHESIS PROTEIN PA4999-RELATED"/>
    <property type="match status" value="1"/>
</dbReference>
<keyword evidence="4 5" id="KW-0472">Membrane</keyword>
<evidence type="ECO:0000313" key="7">
    <source>
        <dbReference type="EMBL" id="KKK79020.1"/>
    </source>
</evidence>
<evidence type="ECO:0000256" key="4">
    <source>
        <dbReference type="ARBA" id="ARBA00023136"/>
    </source>
</evidence>
<gene>
    <name evidence="7" type="ORF">LCGC14_2837720</name>
</gene>
<sequence length="339" mass="38435">MFVPPLLKMGGKEPMMMAALFFALAIGLWGLFEGIKPFKNHWILLFMLFMLFSAWQAPRPMIPVWRSDLAKFWVWKAMLLHFVFLLMFLSIRSSDFSEKEKNHILKVMVWVGLIVSLHCIGHALGLHQWMRQVANRGRESIRQADVGSFIGHPTMISPFIAMIIPFALKLKKYVFAGIMAIGVAVTCSMVAIGAMVMSLLFLLSKINKKCAISAAIILVVLTSTVIILAVNNDKVAYFISDSGRFELWAKIYNNFKAPYITQRSYSYTGFGPGGFTHIYPHKFNRYLKEAHNEYLETMFNTGVIGLALLVTGIIVFLRRNRRSCHYLYSSLICVLLSAG</sequence>
<feature type="transmembrane region" description="Helical" evidence="5">
    <location>
        <begin position="174"/>
        <end position="203"/>
    </location>
</feature>
<dbReference type="InterPro" id="IPR007016">
    <property type="entry name" value="O-antigen_ligase-rel_domated"/>
</dbReference>
<keyword evidence="2 5" id="KW-0812">Transmembrane</keyword>
<feature type="transmembrane region" description="Helical" evidence="5">
    <location>
        <begin position="42"/>
        <end position="61"/>
    </location>
</feature>
<feature type="domain" description="O-antigen ligase-related" evidence="6">
    <location>
        <begin position="178"/>
        <end position="310"/>
    </location>
</feature>
<feature type="transmembrane region" description="Helical" evidence="5">
    <location>
        <begin position="210"/>
        <end position="230"/>
    </location>
</feature>
<feature type="transmembrane region" description="Helical" evidence="5">
    <location>
        <begin position="146"/>
        <end position="168"/>
    </location>
</feature>
<comment type="subcellular location">
    <subcellularLocation>
        <location evidence="1">Membrane</location>
        <topology evidence="1">Multi-pass membrane protein</topology>
    </subcellularLocation>
</comment>